<dbReference type="RefSeq" id="WP_077337438.1">
    <property type="nucleotide sequence ID" value="NZ_FULE01000052.1"/>
</dbReference>
<dbReference type="Proteomes" id="UP000188276">
    <property type="component" value="Unassembled WGS sequence"/>
</dbReference>
<keyword evidence="3" id="KW-1185">Reference proteome</keyword>
<keyword evidence="1" id="KW-0472">Membrane</keyword>
<dbReference type="EMBL" id="FULE01000052">
    <property type="protein sequence ID" value="SJN59688.1"/>
    <property type="molecule type" value="Genomic_DNA"/>
</dbReference>
<reference evidence="3" key="1">
    <citation type="submission" date="2017-02" db="EMBL/GenBank/DDBJ databases">
        <authorList>
            <person name="Rodrigo-Torres L."/>
            <person name="Arahal R.D."/>
            <person name="Lucena T."/>
        </authorList>
    </citation>
    <scope>NUCLEOTIDE SEQUENCE [LARGE SCALE GENOMIC DNA]</scope>
    <source>
        <strain evidence="3">CECT 7878</strain>
    </source>
</reference>
<keyword evidence="1" id="KW-0812">Transmembrane</keyword>
<evidence type="ECO:0000313" key="3">
    <source>
        <dbReference type="Proteomes" id="UP000188276"/>
    </source>
</evidence>
<sequence length="236" mass="27035">MKNQHSSSSIHAQHEQYEKTKKVWIDTGMLILGVLGSSLLAVACLWLDYLYGDHYIGETSVTEYVQQILLGITVVAFYRIKAGHETLRHAAILISGFFMVLFIRELDFLFDYIWHGFWVYPAVFVTIGALAYAWKGKNQVLHEMAEILSVPNMRLLVCSVIILISFSRLFGMGSFWHMVMQGDYIRNVKNIVEEGTELLCYALISYSAVSTQLSMKVRYAAMQQHKQVNVSESIYR</sequence>
<gene>
    <name evidence="2" type="ORF">VR7878_03584</name>
</gene>
<dbReference type="OrthoDB" id="1425700at2"/>
<proteinExistence type="predicted"/>
<dbReference type="AlphaFoldDB" id="A0A1R4LT57"/>
<feature type="transmembrane region" description="Helical" evidence="1">
    <location>
        <begin position="29"/>
        <end position="52"/>
    </location>
</feature>
<protein>
    <submittedName>
        <fullName evidence="2">Uncharacterized protein</fullName>
    </submittedName>
</protein>
<dbReference type="STRING" id="1123498.VR7878_03584"/>
<feature type="transmembrane region" description="Helical" evidence="1">
    <location>
        <begin position="155"/>
        <end position="178"/>
    </location>
</feature>
<feature type="transmembrane region" description="Helical" evidence="1">
    <location>
        <begin position="64"/>
        <end position="80"/>
    </location>
</feature>
<evidence type="ECO:0000313" key="2">
    <source>
        <dbReference type="EMBL" id="SJN59688.1"/>
    </source>
</evidence>
<organism evidence="2 3">
    <name type="scientific">Vibrio ruber (strain DSM 16370 / JCM 11486 / BCRC 17186 / CECT 7878 / LMG 23124 / VR1)</name>
    <dbReference type="NCBI Taxonomy" id="1123498"/>
    <lineage>
        <taxon>Bacteria</taxon>
        <taxon>Pseudomonadati</taxon>
        <taxon>Pseudomonadota</taxon>
        <taxon>Gammaproteobacteria</taxon>
        <taxon>Vibrionales</taxon>
        <taxon>Vibrionaceae</taxon>
        <taxon>Vibrio</taxon>
    </lineage>
</organism>
<feature type="transmembrane region" description="Helical" evidence="1">
    <location>
        <begin position="112"/>
        <end position="134"/>
    </location>
</feature>
<name>A0A1R4LT57_VIBR1</name>
<keyword evidence="1" id="KW-1133">Transmembrane helix</keyword>
<accession>A0A1R4LT57</accession>
<feature type="transmembrane region" description="Helical" evidence="1">
    <location>
        <begin position="87"/>
        <end position="106"/>
    </location>
</feature>
<evidence type="ECO:0000256" key="1">
    <source>
        <dbReference type="SAM" id="Phobius"/>
    </source>
</evidence>